<evidence type="ECO:0000313" key="3">
    <source>
        <dbReference type="Proteomes" id="UP000568380"/>
    </source>
</evidence>
<dbReference type="Proteomes" id="UP000568380">
    <property type="component" value="Unassembled WGS sequence"/>
</dbReference>
<evidence type="ECO:0000313" key="2">
    <source>
        <dbReference type="EMBL" id="MBB5079128.1"/>
    </source>
</evidence>
<keyword evidence="3" id="KW-1185">Reference proteome</keyword>
<keyword evidence="1" id="KW-0732">Signal</keyword>
<name>A0A7W8A6H7_9ACTN</name>
<dbReference type="EMBL" id="JACHIN010000006">
    <property type="protein sequence ID" value="MBB5079128.1"/>
    <property type="molecule type" value="Genomic_DNA"/>
</dbReference>
<dbReference type="AlphaFoldDB" id="A0A7W8A6H7"/>
<accession>A0A7W8A6H7</accession>
<sequence>MSKRVLTAILVAAATVPLTAVVSAPVQAATAKCELHIGLTSKSGNYIKGYGSKLNCGTGVSWLQIQRKRWYGWENLGPEVTVRGSGRDVGISYFCKGTGKHTWRTKHSARLVGGDALFKFSNEIRVTC</sequence>
<proteinExistence type="predicted"/>
<reference evidence="2 3" key="1">
    <citation type="submission" date="2020-08" db="EMBL/GenBank/DDBJ databases">
        <title>Genomic Encyclopedia of Type Strains, Phase IV (KMG-IV): sequencing the most valuable type-strain genomes for metagenomic binning, comparative biology and taxonomic classification.</title>
        <authorList>
            <person name="Goeker M."/>
        </authorList>
    </citation>
    <scope>NUCLEOTIDE SEQUENCE [LARGE SCALE GENOMIC DNA]</scope>
    <source>
        <strain evidence="2 3">DSM 45385</strain>
    </source>
</reference>
<protein>
    <submittedName>
        <fullName evidence="2">Uncharacterized protein</fullName>
    </submittedName>
</protein>
<feature type="signal peptide" evidence="1">
    <location>
        <begin position="1"/>
        <end position="28"/>
    </location>
</feature>
<feature type="chain" id="PRO_5031422391" evidence="1">
    <location>
        <begin position="29"/>
        <end position="128"/>
    </location>
</feature>
<organism evidence="2 3">
    <name type="scientific">Nonomuraea endophytica</name>
    <dbReference type="NCBI Taxonomy" id="714136"/>
    <lineage>
        <taxon>Bacteria</taxon>
        <taxon>Bacillati</taxon>
        <taxon>Actinomycetota</taxon>
        <taxon>Actinomycetes</taxon>
        <taxon>Streptosporangiales</taxon>
        <taxon>Streptosporangiaceae</taxon>
        <taxon>Nonomuraea</taxon>
    </lineage>
</organism>
<gene>
    <name evidence="2" type="ORF">HNR40_004614</name>
</gene>
<comment type="caution">
    <text evidence="2">The sequence shown here is derived from an EMBL/GenBank/DDBJ whole genome shotgun (WGS) entry which is preliminary data.</text>
</comment>
<dbReference type="RefSeq" id="WP_184964526.1">
    <property type="nucleotide sequence ID" value="NZ_JACHIN010000006.1"/>
</dbReference>
<evidence type="ECO:0000256" key="1">
    <source>
        <dbReference type="SAM" id="SignalP"/>
    </source>
</evidence>